<dbReference type="Pfam" id="PF00533">
    <property type="entry name" value="BRCT"/>
    <property type="match status" value="1"/>
</dbReference>
<feature type="region of interest" description="Disordered" evidence="14">
    <location>
        <begin position="258"/>
        <end position="287"/>
    </location>
</feature>
<feature type="compositionally biased region" description="Low complexity" evidence="14">
    <location>
        <begin position="2096"/>
        <end position="2116"/>
    </location>
</feature>
<feature type="compositionally biased region" description="Basic and acidic residues" evidence="14">
    <location>
        <begin position="588"/>
        <end position="598"/>
    </location>
</feature>
<feature type="compositionally biased region" description="Basic and acidic residues" evidence="14">
    <location>
        <begin position="711"/>
        <end position="724"/>
    </location>
</feature>
<gene>
    <name evidence="18 19" type="primary">LOC117644438</name>
</gene>
<dbReference type="Proteomes" id="UP000515158">
    <property type="component" value="Unplaced"/>
</dbReference>
<dbReference type="Pfam" id="PF16589">
    <property type="entry name" value="BRCT_2"/>
    <property type="match status" value="1"/>
</dbReference>
<feature type="region of interest" description="Disordered" evidence="14">
    <location>
        <begin position="666"/>
        <end position="749"/>
    </location>
</feature>
<dbReference type="GO" id="GO:0005634">
    <property type="term" value="C:nucleus"/>
    <property type="evidence" value="ECO:0007669"/>
    <property type="project" value="UniProtKB-SubCell"/>
</dbReference>
<dbReference type="PROSITE" id="PS50172">
    <property type="entry name" value="BRCT"/>
    <property type="match status" value="2"/>
</dbReference>
<reference evidence="18 19" key="1">
    <citation type="submission" date="2025-04" db="UniProtKB">
        <authorList>
            <consortium name="RefSeq"/>
        </authorList>
    </citation>
    <scope>IDENTIFICATION</scope>
    <source>
        <tissue evidence="18 19">Total insect</tissue>
    </source>
</reference>
<keyword evidence="8" id="KW-0832">Ubl conjugation</keyword>
<evidence type="ECO:0000259" key="15">
    <source>
        <dbReference type="PROSITE" id="PS50006"/>
    </source>
</evidence>
<evidence type="ECO:0000256" key="10">
    <source>
        <dbReference type="ARBA" id="ARBA00023242"/>
    </source>
</evidence>
<dbReference type="SUPFAM" id="SSF49879">
    <property type="entry name" value="SMAD/FHA domain"/>
    <property type="match status" value="1"/>
</dbReference>
<feature type="compositionally biased region" description="Polar residues" evidence="14">
    <location>
        <begin position="1625"/>
        <end position="1655"/>
    </location>
</feature>
<evidence type="ECO:0000256" key="11">
    <source>
        <dbReference type="ARBA" id="ARBA00023306"/>
    </source>
</evidence>
<feature type="region of interest" description="Disordered" evidence="14">
    <location>
        <begin position="918"/>
        <end position="999"/>
    </location>
</feature>
<feature type="compositionally biased region" description="Polar residues" evidence="14">
    <location>
        <begin position="1180"/>
        <end position="1193"/>
    </location>
</feature>
<dbReference type="CDD" id="cd22665">
    <property type="entry name" value="FHA_MDC1"/>
    <property type="match status" value="1"/>
</dbReference>
<keyword evidence="7" id="KW-0227">DNA damage</keyword>
<dbReference type="RefSeq" id="XP_034239820.1">
    <property type="nucleotide sequence ID" value="XM_034383929.1"/>
</dbReference>
<feature type="compositionally biased region" description="Low complexity" evidence="14">
    <location>
        <begin position="1514"/>
        <end position="1523"/>
    </location>
</feature>
<feature type="region of interest" description="Disordered" evidence="14">
    <location>
        <begin position="1163"/>
        <end position="1193"/>
    </location>
</feature>
<accession>A0A6P8YR64</accession>
<feature type="compositionally biased region" description="Basic and acidic residues" evidence="14">
    <location>
        <begin position="1295"/>
        <end position="1304"/>
    </location>
</feature>
<evidence type="ECO:0000256" key="1">
    <source>
        <dbReference type="ARBA" id="ARBA00004123"/>
    </source>
</evidence>
<feature type="compositionally biased region" description="Polar residues" evidence="14">
    <location>
        <begin position="1263"/>
        <end position="1288"/>
    </location>
</feature>
<keyword evidence="17" id="KW-1185">Reference proteome</keyword>
<sequence>MASEEFECTQVLHTSFDTSCEDLSATKVQVATLKINEAEYSIFNGDTKIGRDPKQCLVAIDRKSVSSHHALIEVESGHHIICDLGSSNSTRLNGMLLKPNVRYNLPDGAIVQVADLRGTYHILPLKKPEMETSVQDIFDSPCNKINTPKRFSLNDSDDIIESTPMRKVFKKPFPKIQPSTLNESVHLQDTIYGNQNDMLYEAETQIGSDLENGSRNSSSILSETLDDSVAVRDAPSFFVPCTQDMLSESSLNLHYDTDKSVDASTSETKEGTVPTDSAKREESSEQGEVDLFLNAEEQTVSDPSGSNNCQSEYDMDCEDLVKHVEKIERSLSSESMNASRCQETMDHLSPNKQPAADRHTEMQNSCSAHDSSTRLTDANGSDEIKSCAEGVENPNNIHDETDEEGLVRDSSNANIHDAKTQCLPGGVDSEPETGSVNMHASDGTLNIHDAKTQIVSANDTDSETDEEGVYGACTEMPHHPGSSVASKGEKKDSDDIHDAKTQFVSAEHSDSETDEEGVYGASTERAPLYNTSEKNIFKKKNAEDIHDAKTQIVPVNNSDSETDEEGVYGACTEKPQILASGDTSEDTAAEKSKMEEVHNAETQYVVANCSASDTDHGDIYRAGTEKPESLHNIHDAKTQLFTIESASNSQLDSESILDMNTNEGEEADIHDAKTQMVSKISDSETDDERVYGASTERPGNVAVGSASEEDISAHKESRDIHDAKTQMVCAKDSDSETDEEGVYGACTEKPGNLATTFAVEKGGSEGKESEDIHDAKTQMVCAKDSDSETDEEGVYGACTEKPGNLATTFAVEKGGSESKESEDIHDAKTQMVLANDSDSGTDDNHVYGACTEKAEHIDNIHNAQTQLLTLNRATSHIVKSKPGSIGTKNTNGVEVEEDNGIHDAKTQMLISSSHLKIDDLGPGENFEEADSEKKDSDNIHDAKTQIVHANGSDSETDEEGMYGACTERLTSAKASEDIHEAKTQVVSVNDSDSETDEEGVYGACTEQHLDVALTNASDASVAEKKGSEDIHGAKTQIISANESGSETDEEGVYGACTERIPEMTVDSVSSASKTPIMSNNTRSKTFDSKEEANNIHIASTEMAQFTVDKTGTAGNQTSDSAFYDAETQILPELLSKSENVHHQNVAKQSIALKASPKKRLSLSYRKKMGGANDDSKRRSVSPSKGTDQTNEDNISTAATQLLPNIEDDISTAATQLLPKVEDDISSAATQMLPKVEDDICSAATQKCESPRFSRRLKGITANETAHSFDSPKTPSLRQIRNTDTSTPFWSAKSKLSKDDSKSSEEDMCFAATQILPDPGSSRIGVSPSPIPTRNSPGKSLNLSHDIFNDSTRIWPSPGSSRKTRSQNSQDNVNPCDSSEEKPSQTRSSSENVNHNSPGPSYRRSSQNLLKETDNISEPSSVATRRTPGLLPTPELAGPGPRSSRRTSDQSPCKENSFSASGALEVSCTTPSMGDSSKSPSKESTVPVKPSPKSAEMRPALGSTELSKVDPISPKPSSSRRSVSFAENIQVLSNPGSTTQVAGIEKLSKSTAQTRSKRSPKKRPSLEKQGNKKKRHLGSSVLEVDIEESSSDSNKSQDCLIDEGSPLPAQQNEDNAISDAEEPVQARTSTSAQSPMKNVNQQQTSLFEHESTSPIVSRSKGRRTLSLSRSKFSPQGFMSPEGLAGKMSSDDSSPKLEGVMASPTEPNDEKPNEIIGNVTSAPNSQPSKQEAAAKVARIIPSSKQPKNEEPNEIKNVTTVTRNSQPSEDEAATKGSKPPKSLEGSTLEKKDGPIREPKSKGASTKGKSKKTTNSQSNVSAEAHESAQPQVEETSEKSNSKIGLSGQSRLSRSTQQASQDISSEASVVSKISIRTKNQPSKKPIKKSGTVTEAESSTTLEPSDNKLANTSKETKCNSQKVADSKSGDSDSTSLAKDSASVNESTPAKSSRRSSLKKQDGVTKESKPKPGPAKKIKASKNKDSQSQDNLVSDGEGRRTTRARRQPDKDIKGTELNINEQINLKKISESSNSLESIPEDVSAPQSQGGRPTRAKRQLVTVPEDHTSAAGSASQTSNSSAAGDRRSSRLRKQTVALKDYDCSGESQSQESSSTDQVSAASSSDHPKGRKSSRNTKQKNDAKSGPQVKGVKRISSDVADQDTMPSKQPRTKSDLSLTLETSVQTTNVLDISAGPSSLKRENTLNDSVDSEPESKRRRGRLDSVASINSSPRRSPRQSFRGAASTSTIRILFSFYNNPRQESFMKQLGASIVNDVDSADVLVTDKLRRTVKLLSIVGKGLPVVSPSWLLQCKRAGRLLDPWEHLLSDLESEAKFNMKLEESLKKAAGQPILQDQHIFVTESVKPEPEEMKAIILSCGGHCLPRVPSVWPNNSIIISCEEDKNVWSNLKGKVSIVSAEWLLSGVLRQQLESKKFLLKRI</sequence>
<dbReference type="Pfam" id="PF00498">
    <property type="entry name" value="FHA"/>
    <property type="match status" value="1"/>
</dbReference>
<feature type="compositionally biased region" description="Polar residues" evidence="14">
    <location>
        <begin position="1466"/>
        <end position="1483"/>
    </location>
</feature>
<dbReference type="PANTHER" id="PTHR23196">
    <property type="entry name" value="PAX TRANSCRIPTION ACTIVATION DOMAIN INTERACTING PROTEIN"/>
    <property type="match status" value="1"/>
</dbReference>
<feature type="compositionally biased region" description="Basic and acidic residues" evidence="14">
    <location>
        <begin position="1952"/>
        <end position="1963"/>
    </location>
</feature>
<dbReference type="PROSITE" id="PS50006">
    <property type="entry name" value="FHA_DOMAIN"/>
    <property type="match status" value="1"/>
</dbReference>
<dbReference type="GO" id="GO:0005694">
    <property type="term" value="C:chromosome"/>
    <property type="evidence" value="ECO:0007669"/>
    <property type="project" value="UniProtKB-SubCell"/>
</dbReference>
<evidence type="ECO:0000256" key="2">
    <source>
        <dbReference type="ARBA" id="ARBA00004286"/>
    </source>
</evidence>
<dbReference type="InterPro" id="IPR051579">
    <property type="entry name" value="DDR_Transcriptional_Reg"/>
</dbReference>
<feature type="compositionally biased region" description="Basic residues" evidence="14">
    <location>
        <begin position="2120"/>
        <end position="2129"/>
    </location>
</feature>
<feature type="compositionally biased region" description="Polar residues" evidence="14">
    <location>
        <begin position="1331"/>
        <end position="1376"/>
    </location>
</feature>
<feature type="region of interest" description="Disordered" evidence="14">
    <location>
        <begin position="1263"/>
        <end position="2233"/>
    </location>
</feature>
<feature type="region of interest" description="Disordered" evidence="14">
    <location>
        <begin position="1020"/>
        <end position="1051"/>
    </location>
</feature>
<feature type="compositionally biased region" description="Polar residues" evidence="14">
    <location>
        <begin position="1885"/>
        <end position="1917"/>
    </location>
</feature>
<protein>
    <recommendedName>
        <fullName evidence="3">Mediator of DNA damage checkpoint protein 1</fullName>
    </recommendedName>
    <alternativeName>
        <fullName evidence="13">PAX transactivation activation domain-interacting protein</fullName>
    </alternativeName>
    <alternativeName>
        <fullName evidence="12">PAX-interacting protein 1</fullName>
    </alternativeName>
</protein>
<evidence type="ECO:0000313" key="19">
    <source>
        <dbReference type="RefSeq" id="XP_034239820.1"/>
    </source>
</evidence>
<feature type="region of interest" description="Disordered" evidence="14">
    <location>
        <begin position="346"/>
        <end position="442"/>
    </location>
</feature>
<comment type="subcellular location">
    <subcellularLocation>
        <location evidence="2">Chromosome</location>
    </subcellularLocation>
    <subcellularLocation>
        <location evidence="1">Nucleus</location>
    </subcellularLocation>
</comment>
<feature type="compositionally biased region" description="Polar residues" evidence="14">
    <location>
        <begin position="1716"/>
        <end position="1727"/>
    </location>
</feature>
<evidence type="ECO:0000256" key="14">
    <source>
        <dbReference type="SAM" id="MobiDB-lite"/>
    </source>
</evidence>
<dbReference type="InterPro" id="IPR000253">
    <property type="entry name" value="FHA_dom"/>
</dbReference>
<evidence type="ECO:0000313" key="17">
    <source>
        <dbReference type="Proteomes" id="UP000515158"/>
    </source>
</evidence>
<feature type="compositionally biased region" description="Basic and acidic residues" evidence="14">
    <location>
        <begin position="1989"/>
        <end position="2007"/>
    </location>
</feature>
<feature type="compositionally biased region" description="Polar residues" evidence="14">
    <location>
        <begin position="1384"/>
        <end position="1423"/>
    </location>
</feature>
<keyword evidence="5" id="KW-1017">Isopeptide bond</keyword>
<feature type="domain" description="BRCT" evidence="16">
    <location>
        <begin position="2338"/>
        <end position="2428"/>
    </location>
</feature>
<feature type="compositionally biased region" description="Low complexity" evidence="14">
    <location>
        <begin position="1798"/>
        <end position="1817"/>
    </location>
</feature>
<dbReference type="KEGG" id="tpal:117644438"/>
<feature type="compositionally biased region" description="Polar residues" evidence="14">
    <location>
        <begin position="1448"/>
        <end position="1459"/>
    </location>
</feature>
<feature type="compositionally biased region" description="Polar residues" evidence="14">
    <location>
        <begin position="1524"/>
        <end position="1540"/>
    </location>
</feature>
<feature type="compositionally biased region" description="Polar residues" evidence="14">
    <location>
        <begin position="1837"/>
        <end position="1863"/>
    </location>
</feature>
<organism evidence="19">
    <name type="scientific">Thrips palmi</name>
    <name type="common">Melon thrips</name>
    <dbReference type="NCBI Taxonomy" id="161013"/>
    <lineage>
        <taxon>Eukaryota</taxon>
        <taxon>Metazoa</taxon>
        <taxon>Ecdysozoa</taxon>
        <taxon>Arthropoda</taxon>
        <taxon>Hexapoda</taxon>
        <taxon>Insecta</taxon>
        <taxon>Pterygota</taxon>
        <taxon>Neoptera</taxon>
        <taxon>Paraneoptera</taxon>
        <taxon>Thysanoptera</taxon>
        <taxon>Terebrantia</taxon>
        <taxon>Thripoidea</taxon>
        <taxon>Thripidae</taxon>
        <taxon>Thrips</taxon>
    </lineage>
</organism>
<feature type="region of interest" description="Disordered" evidence="14">
    <location>
        <begin position="1064"/>
        <end position="1090"/>
    </location>
</feature>
<feature type="region of interest" description="Disordered" evidence="14">
    <location>
        <begin position="572"/>
        <end position="598"/>
    </location>
</feature>
<proteinExistence type="predicted"/>
<dbReference type="GeneID" id="117644438"/>
<dbReference type="InterPro" id="IPR008984">
    <property type="entry name" value="SMAD_FHA_dom_sf"/>
</dbReference>
<feature type="compositionally biased region" description="Polar residues" evidence="14">
    <location>
        <begin position="1925"/>
        <end position="1944"/>
    </location>
</feature>
<evidence type="ECO:0000256" key="3">
    <source>
        <dbReference type="ARBA" id="ARBA00015014"/>
    </source>
</evidence>
<evidence type="ECO:0000259" key="16">
    <source>
        <dbReference type="PROSITE" id="PS50172"/>
    </source>
</evidence>
<dbReference type="SMART" id="SM00240">
    <property type="entry name" value="FHA"/>
    <property type="match status" value="1"/>
</dbReference>
<evidence type="ECO:0000256" key="6">
    <source>
        <dbReference type="ARBA" id="ARBA00022737"/>
    </source>
</evidence>
<dbReference type="SUPFAM" id="SSF52113">
    <property type="entry name" value="BRCT domain"/>
    <property type="match status" value="2"/>
</dbReference>
<evidence type="ECO:0000313" key="18">
    <source>
        <dbReference type="RefSeq" id="XP_034239819.1"/>
    </source>
</evidence>
<keyword evidence="6" id="KW-0677">Repeat</keyword>
<keyword evidence="11" id="KW-0131">Cell cycle</keyword>
<evidence type="ECO:0000256" key="9">
    <source>
        <dbReference type="ARBA" id="ARBA00022990"/>
    </source>
</evidence>
<dbReference type="CDD" id="cd17744">
    <property type="entry name" value="BRCT_MDC1_rpt1"/>
    <property type="match status" value="1"/>
</dbReference>
<evidence type="ECO:0000256" key="12">
    <source>
        <dbReference type="ARBA" id="ARBA00023858"/>
    </source>
</evidence>
<evidence type="ECO:0000256" key="4">
    <source>
        <dbReference type="ARBA" id="ARBA00022454"/>
    </source>
</evidence>
<feature type="compositionally biased region" description="Polar residues" evidence="14">
    <location>
        <begin position="2155"/>
        <end position="2181"/>
    </location>
</feature>
<evidence type="ECO:0000256" key="7">
    <source>
        <dbReference type="ARBA" id="ARBA00022763"/>
    </source>
</evidence>
<feature type="compositionally biased region" description="Basic and acidic residues" evidence="14">
    <location>
        <begin position="487"/>
        <end position="500"/>
    </location>
</feature>
<feature type="compositionally biased region" description="Basic and acidic residues" evidence="14">
    <location>
        <begin position="1784"/>
        <end position="1797"/>
    </location>
</feature>
<feature type="compositionally biased region" description="Basic and acidic residues" evidence="14">
    <location>
        <begin position="1021"/>
        <end position="1032"/>
    </location>
</feature>
<evidence type="ECO:0000256" key="5">
    <source>
        <dbReference type="ARBA" id="ARBA00022499"/>
    </source>
</evidence>
<evidence type="ECO:0000256" key="8">
    <source>
        <dbReference type="ARBA" id="ARBA00022843"/>
    </source>
</evidence>
<feature type="compositionally biased region" description="Polar residues" evidence="14">
    <location>
        <begin position="2062"/>
        <end position="2074"/>
    </location>
</feature>
<dbReference type="GO" id="GO:0006974">
    <property type="term" value="P:DNA damage response"/>
    <property type="evidence" value="ECO:0007669"/>
    <property type="project" value="UniProtKB-KW"/>
</dbReference>
<name>A0A6P8YR64_THRPL</name>
<dbReference type="OrthoDB" id="342264at2759"/>
<dbReference type="Gene3D" id="2.60.200.20">
    <property type="match status" value="1"/>
</dbReference>
<feature type="compositionally biased region" description="Polar residues" evidence="14">
    <location>
        <begin position="362"/>
        <end position="379"/>
    </location>
</feature>
<feature type="region of interest" description="Disordered" evidence="14">
    <location>
        <begin position="781"/>
        <end position="801"/>
    </location>
</feature>
<dbReference type="InterPro" id="IPR036420">
    <property type="entry name" value="BRCT_dom_sf"/>
</dbReference>
<feature type="compositionally biased region" description="Polar residues" evidence="14">
    <location>
        <begin position="1066"/>
        <end position="1083"/>
    </location>
</feature>
<evidence type="ECO:0000256" key="13">
    <source>
        <dbReference type="ARBA" id="ARBA00030146"/>
    </source>
</evidence>
<dbReference type="InterPro" id="IPR001357">
    <property type="entry name" value="BRCT_dom"/>
</dbReference>
<keyword evidence="4" id="KW-0158">Chromosome</keyword>
<dbReference type="RefSeq" id="XP_034239819.1">
    <property type="nucleotide sequence ID" value="XM_034383928.1"/>
</dbReference>
<feature type="region of interest" description="Disordered" evidence="14">
    <location>
        <begin position="456"/>
        <end position="526"/>
    </location>
</feature>
<keyword evidence="10" id="KW-0539">Nucleus</keyword>
<keyword evidence="9" id="KW-0007">Acetylation</keyword>
<feature type="compositionally biased region" description="Low complexity" evidence="14">
    <location>
        <begin position="2221"/>
        <end position="2232"/>
    </location>
</feature>
<dbReference type="CDD" id="cd18432">
    <property type="entry name" value="BRCT_PAXIP1_rpt6_like"/>
    <property type="match status" value="1"/>
</dbReference>
<dbReference type="PANTHER" id="PTHR23196:SF1">
    <property type="entry name" value="PAX-INTERACTING PROTEIN 1"/>
    <property type="match status" value="1"/>
</dbReference>
<feature type="domain" description="FHA" evidence="15">
    <location>
        <begin position="47"/>
        <end position="97"/>
    </location>
</feature>
<feature type="compositionally biased region" description="Polar residues" evidence="14">
    <location>
        <begin position="1753"/>
        <end position="1764"/>
    </location>
</feature>
<dbReference type="Gene3D" id="3.40.50.10190">
    <property type="entry name" value="BRCT domain"/>
    <property type="match status" value="2"/>
</dbReference>
<feature type="compositionally biased region" description="Basic and acidic residues" evidence="14">
    <location>
        <begin position="931"/>
        <end position="943"/>
    </location>
</feature>
<feature type="domain" description="BRCT" evidence="16">
    <location>
        <begin position="2253"/>
        <end position="2317"/>
    </location>
</feature>